<dbReference type="Gene3D" id="3.40.50.150">
    <property type="entry name" value="Vaccinia Virus protein VP39"/>
    <property type="match status" value="2"/>
</dbReference>
<name>A0AAV2ZA65_9STRA</name>
<reference evidence="7" key="1">
    <citation type="submission" date="2022-11" db="EMBL/GenBank/DDBJ databases">
        <authorList>
            <person name="Morgan W.R."/>
            <person name="Tartar A."/>
        </authorList>
    </citation>
    <scope>NUCLEOTIDE SEQUENCE</scope>
    <source>
        <strain evidence="7">ARSEF 373</strain>
    </source>
</reference>
<comment type="similarity">
    <text evidence="6">Belongs to the class I-like SAM-binding methyltransferase superfamily. Cation-dependent O-methyltransferase family.</text>
</comment>
<dbReference type="PANTHER" id="PTHR43836:SF2">
    <property type="entry name" value="CATECHOL O-METHYLTRANSFERASE 1-RELATED"/>
    <property type="match status" value="1"/>
</dbReference>
<reference evidence="7" key="2">
    <citation type="journal article" date="2023" name="Microbiol Resour">
        <title>Decontamination and Annotation of the Draft Genome Sequence of the Oomycete Lagenidium giganteum ARSEF 373.</title>
        <authorList>
            <person name="Morgan W.R."/>
            <person name="Tartar A."/>
        </authorList>
    </citation>
    <scope>NUCLEOTIDE SEQUENCE</scope>
    <source>
        <strain evidence="7">ARSEF 373</strain>
    </source>
</reference>
<dbReference type="SUPFAM" id="SSF53335">
    <property type="entry name" value="S-adenosyl-L-methionine-dependent methyltransferases"/>
    <property type="match status" value="2"/>
</dbReference>
<dbReference type="GO" id="GO:0006584">
    <property type="term" value="P:catecholamine metabolic process"/>
    <property type="evidence" value="ECO:0007669"/>
    <property type="project" value="UniProtKB-KW"/>
</dbReference>
<evidence type="ECO:0000256" key="4">
    <source>
        <dbReference type="ARBA" id="ARBA00022691"/>
    </source>
</evidence>
<evidence type="ECO:0000256" key="2">
    <source>
        <dbReference type="ARBA" id="ARBA00022603"/>
    </source>
</evidence>
<keyword evidence="4" id="KW-0949">S-adenosyl-L-methionine</keyword>
<dbReference type="Proteomes" id="UP001146120">
    <property type="component" value="Unassembled WGS sequence"/>
</dbReference>
<dbReference type="InterPro" id="IPR029063">
    <property type="entry name" value="SAM-dependent_MTases_sf"/>
</dbReference>
<dbReference type="PANTHER" id="PTHR43836">
    <property type="entry name" value="CATECHOL O-METHYLTRANSFERASE 1-RELATED"/>
    <property type="match status" value="1"/>
</dbReference>
<dbReference type="Pfam" id="PF13578">
    <property type="entry name" value="Methyltransf_24"/>
    <property type="match status" value="2"/>
</dbReference>
<gene>
    <name evidence="7" type="ORF">N0F65_010698</name>
</gene>
<dbReference type="AlphaFoldDB" id="A0AAV2ZA65"/>
<evidence type="ECO:0000313" key="7">
    <source>
        <dbReference type="EMBL" id="DBA02770.1"/>
    </source>
</evidence>
<dbReference type="EC" id="2.1.1.6" evidence="1"/>
<accession>A0AAV2ZA65</accession>
<dbReference type="EMBL" id="DAKRPA010000027">
    <property type="protein sequence ID" value="DBA02770.1"/>
    <property type="molecule type" value="Genomic_DNA"/>
</dbReference>
<dbReference type="PROSITE" id="PS51682">
    <property type="entry name" value="SAM_OMT_I"/>
    <property type="match status" value="2"/>
</dbReference>
<evidence type="ECO:0000313" key="8">
    <source>
        <dbReference type="Proteomes" id="UP001146120"/>
    </source>
</evidence>
<keyword evidence="8" id="KW-1185">Reference proteome</keyword>
<dbReference type="InterPro" id="IPR002935">
    <property type="entry name" value="SAM_O-MeTrfase"/>
</dbReference>
<evidence type="ECO:0000256" key="3">
    <source>
        <dbReference type="ARBA" id="ARBA00022679"/>
    </source>
</evidence>
<dbReference type="GO" id="GO:0016206">
    <property type="term" value="F:catechol O-methyltransferase activity"/>
    <property type="evidence" value="ECO:0007669"/>
    <property type="project" value="UniProtKB-EC"/>
</dbReference>
<dbReference type="GO" id="GO:0032259">
    <property type="term" value="P:methylation"/>
    <property type="evidence" value="ECO:0007669"/>
    <property type="project" value="UniProtKB-KW"/>
</dbReference>
<evidence type="ECO:0000256" key="5">
    <source>
        <dbReference type="ARBA" id="ARBA00022939"/>
    </source>
</evidence>
<evidence type="ECO:0000256" key="6">
    <source>
        <dbReference type="ARBA" id="ARBA00023453"/>
    </source>
</evidence>
<evidence type="ECO:0000256" key="1">
    <source>
        <dbReference type="ARBA" id="ARBA00012880"/>
    </source>
</evidence>
<organism evidence="7 8">
    <name type="scientific">Lagenidium giganteum</name>
    <dbReference type="NCBI Taxonomy" id="4803"/>
    <lineage>
        <taxon>Eukaryota</taxon>
        <taxon>Sar</taxon>
        <taxon>Stramenopiles</taxon>
        <taxon>Oomycota</taxon>
        <taxon>Peronosporomycetes</taxon>
        <taxon>Pythiales</taxon>
        <taxon>Pythiaceae</taxon>
    </lineage>
</organism>
<sequence>MEIATPASTMSFTQGLAQLAMNVGGKILGIDKKMKNSARACLEYVRAHAEAGNPASVVETIDKFATENMMMNVGSIKGAIVDQEIRTRKPEVMGELGGYSGYSAVRFASVQREVVGSDSHYYSCEFSPEYAEIVREMVAFAGLANQVTVIVGAFSDQFNNFADKHVDIFFIDHDKKLYLSDTQLMLDNGLLHDGAALIADNVLFPGAPEYREFLDKNPQFTTSLHEVTLPHPFTIQDAVHVATFHSADHRAAPATSSAMSSTAAPVIDFLNAERVQRARDCVRFVQEHAERGNAASVVAAMDKYEAENHMMTVGDLKGPLIDNEIRTRQPKVMVELGGYCGYSAVRFAALQQEVVGADAHFYSVEYEQLYADMMREVIAFAGLSNHITVIVGAFADHFQLFKDKNVDIFFIDHDKTVYLSDAQLMIKHGLLREGTTLIADNIFRPGAPEYLAYMQQHPQFQSTLHKVNLGDVEDAVLISTFHQ</sequence>
<keyword evidence="3" id="KW-0808">Transferase</keyword>
<keyword evidence="5" id="KW-0128">Catecholamine metabolism</keyword>
<comment type="caution">
    <text evidence="7">The sequence shown here is derived from an EMBL/GenBank/DDBJ whole genome shotgun (WGS) entry which is preliminary data.</text>
</comment>
<protein>
    <recommendedName>
        <fullName evidence="1">catechol O-methyltransferase</fullName>
        <ecNumber evidence="1">2.1.1.6</ecNumber>
    </recommendedName>
</protein>
<proteinExistence type="inferred from homology"/>
<keyword evidence="2" id="KW-0489">Methyltransferase</keyword>